<feature type="region of interest" description="Disordered" evidence="1">
    <location>
        <begin position="1"/>
        <end position="31"/>
    </location>
</feature>
<protein>
    <submittedName>
        <fullName evidence="2">6037_t:CDS:1</fullName>
    </submittedName>
</protein>
<evidence type="ECO:0000256" key="1">
    <source>
        <dbReference type="SAM" id="MobiDB-lite"/>
    </source>
</evidence>
<evidence type="ECO:0000313" key="3">
    <source>
        <dbReference type="Proteomes" id="UP000789570"/>
    </source>
</evidence>
<accession>A0A9N9EPB2</accession>
<proteinExistence type="predicted"/>
<feature type="non-terminal residue" evidence="2">
    <location>
        <position position="1"/>
    </location>
</feature>
<keyword evidence="3" id="KW-1185">Reference proteome</keyword>
<sequence>SSTLNYSQTPRVSRRQMVRHNGTPDPGVARIEPHNKFLRDTIIRIETIWKLL</sequence>
<organism evidence="2 3">
    <name type="scientific">Funneliformis caledonium</name>
    <dbReference type="NCBI Taxonomy" id="1117310"/>
    <lineage>
        <taxon>Eukaryota</taxon>
        <taxon>Fungi</taxon>
        <taxon>Fungi incertae sedis</taxon>
        <taxon>Mucoromycota</taxon>
        <taxon>Glomeromycotina</taxon>
        <taxon>Glomeromycetes</taxon>
        <taxon>Glomerales</taxon>
        <taxon>Glomeraceae</taxon>
        <taxon>Funneliformis</taxon>
    </lineage>
</organism>
<comment type="caution">
    <text evidence="2">The sequence shown here is derived from an EMBL/GenBank/DDBJ whole genome shotgun (WGS) entry which is preliminary data.</text>
</comment>
<evidence type="ECO:0000313" key="2">
    <source>
        <dbReference type="EMBL" id="CAG8683350.1"/>
    </source>
</evidence>
<feature type="compositionally biased region" description="Polar residues" evidence="1">
    <location>
        <begin position="1"/>
        <end position="11"/>
    </location>
</feature>
<dbReference type="Proteomes" id="UP000789570">
    <property type="component" value="Unassembled WGS sequence"/>
</dbReference>
<name>A0A9N9EPB2_9GLOM</name>
<gene>
    <name evidence="2" type="ORF">FCALED_LOCUS12618</name>
</gene>
<dbReference type="EMBL" id="CAJVPQ010006325">
    <property type="protein sequence ID" value="CAG8683350.1"/>
    <property type="molecule type" value="Genomic_DNA"/>
</dbReference>
<reference evidence="2" key="1">
    <citation type="submission" date="2021-06" db="EMBL/GenBank/DDBJ databases">
        <authorList>
            <person name="Kallberg Y."/>
            <person name="Tangrot J."/>
            <person name="Rosling A."/>
        </authorList>
    </citation>
    <scope>NUCLEOTIDE SEQUENCE</scope>
    <source>
        <strain evidence="2">UK204</strain>
    </source>
</reference>
<dbReference type="AlphaFoldDB" id="A0A9N9EPB2"/>